<organism evidence="1 2">
    <name type="scientific">Chamaesiphon minutus (strain ATCC 27169 / PCC 6605)</name>
    <dbReference type="NCBI Taxonomy" id="1173020"/>
    <lineage>
        <taxon>Bacteria</taxon>
        <taxon>Bacillati</taxon>
        <taxon>Cyanobacteriota</taxon>
        <taxon>Cyanophyceae</taxon>
        <taxon>Gomontiellales</taxon>
        <taxon>Chamaesiphonaceae</taxon>
        <taxon>Chamaesiphon</taxon>
    </lineage>
</organism>
<accession>K9UCC6</accession>
<gene>
    <name evidence="1" type="ORF">Cha6605_1294</name>
</gene>
<proteinExistence type="predicted"/>
<reference evidence="1 2" key="1">
    <citation type="submission" date="2012-05" db="EMBL/GenBank/DDBJ databases">
        <title>Finished chromosome of genome of Chamaesiphon sp. PCC 6605.</title>
        <authorList>
            <consortium name="US DOE Joint Genome Institute"/>
            <person name="Gugger M."/>
            <person name="Coursin T."/>
            <person name="Rippka R."/>
            <person name="Tandeau De Marsac N."/>
            <person name="Huntemann M."/>
            <person name="Wei C.-L."/>
            <person name="Han J."/>
            <person name="Detter J.C."/>
            <person name="Han C."/>
            <person name="Tapia R."/>
            <person name="Chen A."/>
            <person name="Kyrpides N."/>
            <person name="Mavromatis K."/>
            <person name="Markowitz V."/>
            <person name="Szeto E."/>
            <person name="Ivanova N."/>
            <person name="Pagani I."/>
            <person name="Pati A."/>
            <person name="Goodwin L."/>
            <person name="Nordberg H.P."/>
            <person name="Cantor M.N."/>
            <person name="Hua S.X."/>
            <person name="Woyke T."/>
            <person name="Kerfeld C.A."/>
        </authorList>
    </citation>
    <scope>NUCLEOTIDE SEQUENCE [LARGE SCALE GENOMIC DNA]</scope>
    <source>
        <strain evidence="2">ATCC 27169 / PCC 6605</strain>
    </source>
</reference>
<name>K9UCC6_CHAP6</name>
<dbReference type="STRING" id="1173020.Cha6605_1294"/>
<sequence>MKSFEALGSRELQVSQRWKSSTIQQTHSDRESMATILSTKSELRWLLRFRLQTMLTFTYRANSDLINLTSYV</sequence>
<dbReference type="KEGG" id="cmp:Cha6605_1294"/>
<dbReference type="EMBL" id="CP003600">
    <property type="protein sequence ID" value="AFY92490.1"/>
    <property type="molecule type" value="Genomic_DNA"/>
</dbReference>
<evidence type="ECO:0000313" key="2">
    <source>
        <dbReference type="Proteomes" id="UP000010366"/>
    </source>
</evidence>
<dbReference type="AlphaFoldDB" id="K9UCC6"/>
<evidence type="ECO:0000313" key="1">
    <source>
        <dbReference type="EMBL" id="AFY92490.1"/>
    </source>
</evidence>
<dbReference type="Proteomes" id="UP000010366">
    <property type="component" value="Chromosome"/>
</dbReference>
<protein>
    <submittedName>
        <fullName evidence="1">Uncharacterized protein</fullName>
    </submittedName>
</protein>
<dbReference type="HOGENOM" id="CLU_2715020_0_0_3"/>
<keyword evidence="2" id="KW-1185">Reference proteome</keyword>